<gene>
    <name evidence="2" type="ORF">AK812_SmicGene17088</name>
</gene>
<evidence type="ECO:0000313" key="2">
    <source>
        <dbReference type="EMBL" id="OLQ00276.1"/>
    </source>
</evidence>
<dbReference type="EMBL" id="LSRX01000333">
    <property type="protein sequence ID" value="OLQ00276.1"/>
    <property type="molecule type" value="Genomic_DNA"/>
</dbReference>
<organism evidence="2 3">
    <name type="scientific">Symbiodinium microadriaticum</name>
    <name type="common">Dinoflagellate</name>
    <name type="synonym">Zooxanthella microadriatica</name>
    <dbReference type="NCBI Taxonomy" id="2951"/>
    <lineage>
        <taxon>Eukaryota</taxon>
        <taxon>Sar</taxon>
        <taxon>Alveolata</taxon>
        <taxon>Dinophyceae</taxon>
        <taxon>Suessiales</taxon>
        <taxon>Symbiodiniaceae</taxon>
        <taxon>Symbiodinium</taxon>
    </lineage>
</organism>
<proteinExistence type="predicted"/>
<reference evidence="2 3" key="1">
    <citation type="submission" date="2016-02" db="EMBL/GenBank/DDBJ databases">
        <title>Genome analysis of coral dinoflagellate symbionts highlights evolutionary adaptations to a symbiotic lifestyle.</title>
        <authorList>
            <person name="Aranda M."/>
            <person name="Li Y."/>
            <person name="Liew Y.J."/>
            <person name="Baumgarten S."/>
            <person name="Simakov O."/>
            <person name="Wilson M."/>
            <person name="Piel J."/>
            <person name="Ashoor H."/>
            <person name="Bougouffa S."/>
            <person name="Bajic V.B."/>
            <person name="Ryu T."/>
            <person name="Ravasi T."/>
            <person name="Bayer T."/>
            <person name="Micklem G."/>
            <person name="Kim H."/>
            <person name="Bhak J."/>
            <person name="Lajeunesse T.C."/>
            <person name="Voolstra C.R."/>
        </authorList>
    </citation>
    <scope>NUCLEOTIDE SEQUENCE [LARGE SCALE GENOMIC DNA]</scope>
    <source>
        <strain evidence="2 3">CCMP2467</strain>
    </source>
</reference>
<sequence length="140" mass="16009">MKRPWTDMDVKVEVEVEEPASTEGGDGGGSWKWEPASWFDEDAGEAESGFGVQDVFEQENDEKNESWSDEDDGWKADVKDHGGWHQHRDQGWQPKQYRGSYPSSGSSSSGGRTGYGRHRDRTRAGKKVQHQRRHQEEKQE</sequence>
<feature type="compositionally biased region" description="Low complexity" evidence="1">
    <location>
        <begin position="97"/>
        <end position="110"/>
    </location>
</feature>
<comment type="caution">
    <text evidence="2">The sequence shown here is derived from an EMBL/GenBank/DDBJ whole genome shotgun (WGS) entry which is preliminary data.</text>
</comment>
<name>A0A1Q9DYL2_SYMMI</name>
<dbReference type="AlphaFoldDB" id="A0A1Q9DYL2"/>
<keyword evidence="3" id="KW-1185">Reference proteome</keyword>
<evidence type="ECO:0000313" key="3">
    <source>
        <dbReference type="Proteomes" id="UP000186817"/>
    </source>
</evidence>
<feature type="region of interest" description="Disordered" evidence="1">
    <location>
        <begin position="1"/>
        <end position="140"/>
    </location>
</feature>
<accession>A0A1Q9DYL2</accession>
<feature type="compositionally biased region" description="Basic and acidic residues" evidence="1">
    <location>
        <begin position="1"/>
        <end position="14"/>
    </location>
</feature>
<evidence type="ECO:0000256" key="1">
    <source>
        <dbReference type="SAM" id="MobiDB-lite"/>
    </source>
</evidence>
<protein>
    <submittedName>
        <fullName evidence="2">Uncharacterized protein</fullName>
    </submittedName>
</protein>
<feature type="compositionally biased region" description="Basic residues" evidence="1">
    <location>
        <begin position="115"/>
        <end position="133"/>
    </location>
</feature>
<dbReference type="Proteomes" id="UP000186817">
    <property type="component" value="Unassembled WGS sequence"/>
</dbReference>
<feature type="compositionally biased region" description="Basic and acidic residues" evidence="1">
    <location>
        <begin position="73"/>
        <end position="90"/>
    </location>
</feature>